<protein>
    <submittedName>
        <fullName evidence="1">Uncharacterized protein</fullName>
    </submittedName>
</protein>
<dbReference type="Proteomes" id="UP000037035">
    <property type="component" value="Unassembled WGS sequence"/>
</dbReference>
<dbReference type="EMBL" id="LAVV01013518">
    <property type="protein sequence ID" value="KNZ45527.1"/>
    <property type="molecule type" value="Genomic_DNA"/>
</dbReference>
<dbReference type="AlphaFoldDB" id="A0A0L6UBA5"/>
<reference evidence="1 2" key="1">
    <citation type="submission" date="2015-08" db="EMBL/GenBank/DDBJ databases">
        <title>Next Generation Sequencing and Analysis of the Genome of Puccinia sorghi L Schw, the Causal Agent of Maize Common Rust.</title>
        <authorList>
            <person name="Rochi L."/>
            <person name="Burguener G."/>
            <person name="Darino M."/>
            <person name="Turjanski A."/>
            <person name="Kreff E."/>
            <person name="Dieguez M.J."/>
            <person name="Sacco F."/>
        </authorList>
    </citation>
    <scope>NUCLEOTIDE SEQUENCE [LARGE SCALE GENOMIC DNA]</scope>
    <source>
        <strain evidence="1 2">RO10H11247</strain>
    </source>
</reference>
<evidence type="ECO:0000313" key="1">
    <source>
        <dbReference type="EMBL" id="KNZ45527.1"/>
    </source>
</evidence>
<sequence>ANLYKIKYLNIVTGTLSCTDPKKDKDNSCLFAKLNKDTYVEILQHLSPDILAYFSSTIPTKDRFNRYKLWKLLKANFADNDITSKTTALEKLLAFK</sequence>
<name>A0A0L6UBA5_9BASI</name>
<evidence type="ECO:0000313" key="2">
    <source>
        <dbReference type="Proteomes" id="UP000037035"/>
    </source>
</evidence>
<comment type="caution">
    <text evidence="1">The sequence shown here is derived from an EMBL/GenBank/DDBJ whole genome shotgun (WGS) entry which is preliminary data.</text>
</comment>
<keyword evidence="2" id="KW-1185">Reference proteome</keyword>
<proteinExistence type="predicted"/>
<organism evidence="1 2">
    <name type="scientific">Puccinia sorghi</name>
    <dbReference type="NCBI Taxonomy" id="27349"/>
    <lineage>
        <taxon>Eukaryota</taxon>
        <taxon>Fungi</taxon>
        <taxon>Dikarya</taxon>
        <taxon>Basidiomycota</taxon>
        <taxon>Pucciniomycotina</taxon>
        <taxon>Pucciniomycetes</taxon>
        <taxon>Pucciniales</taxon>
        <taxon>Pucciniaceae</taxon>
        <taxon>Puccinia</taxon>
    </lineage>
</organism>
<gene>
    <name evidence="1" type="ORF">VP01_8020g2</name>
</gene>
<dbReference type="VEuPathDB" id="FungiDB:VP01_8020g2"/>
<accession>A0A0L6UBA5</accession>
<feature type="non-terminal residue" evidence="1">
    <location>
        <position position="1"/>
    </location>
</feature>